<accession>T1HAI6</accession>
<dbReference type="EMBL" id="ACPB03018545">
    <property type="status" value="NOT_ANNOTATED_CDS"/>
    <property type="molecule type" value="Genomic_DNA"/>
</dbReference>
<organism evidence="2 3">
    <name type="scientific">Rhodnius prolixus</name>
    <name type="common">Triatomid bug</name>
    <dbReference type="NCBI Taxonomy" id="13249"/>
    <lineage>
        <taxon>Eukaryota</taxon>
        <taxon>Metazoa</taxon>
        <taxon>Ecdysozoa</taxon>
        <taxon>Arthropoda</taxon>
        <taxon>Hexapoda</taxon>
        <taxon>Insecta</taxon>
        <taxon>Pterygota</taxon>
        <taxon>Neoptera</taxon>
        <taxon>Paraneoptera</taxon>
        <taxon>Hemiptera</taxon>
        <taxon>Heteroptera</taxon>
        <taxon>Panheteroptera</taxon>
        <taxon>Cimicomorpha</taxon>
        <taxon>Reduviidae</taxon>
        <taxon>Triatominae</taxon>
        <taxon>Rhodnius</taxon>
    </lineage>
</organism>
<feature type="region of interest" description="Disordered" evidence="1">
    <location>
        <begin position="1"/>
        <end position="43"/>
    </location>
</feature>
<keyword evidence="3" id="KW-1185">Reference proteome</keyword>
<dbReference type="GeneID" id="141460801"/>
<sequence>MSEREGKTSPPCKPDPPETTLKKSSDPDNTKSKQPTSQKPKIQLSAQELHSKKKQLTEILSKNNFGKYLNFDYLKNLFGKVKGGGASDMSDSAAKVAGRPMKYPYTFAAKIAQFPFKFYVNNCWLFRYYLIAVAVSTPVFYKIGKLSYSPENVRVWEEKRRKMFTPGGHH</sequence>
<dbReference type="VEuPathDB" id="VectorBase:RPRC001041"/>
<evidence type="ECO:0000256" key="1">
    <source>
        <dbReference type="SAM" id="MobiDB-lite"/>
    </source>
</evidence>
<dbReference type="eggNOG" id="ENOG502R92V">
    <property type="taxonomic scope" value="Eukaryota"/>
</dbReference>
<name>T1HAI6_RHOPR</name>
<evidence type="ECO:0000313" key="2">
    <source>
        <dbReference type="EnsemblMetazoa" id="RPRC001041-PA"/>
    </source>
</evidence>
<reference evidence="2" key="1">
    <citation type="submission" date="2015-05" db="UniProtKB">
        <authorList>
            <consortium name="EnsemblMetazoa"/>
        </authorList>
    </citation>
    <scope>IDENTIFICATION</scope>
</reference>
<proteinExistence type="predicted"/>
<dbReference type="InParanoid" id="T1HAI6"/>
<protein>
    <submittedName>
        <fullName evidence="2">Uncharacterized protein</fullName>
    </submittedName>
</protein>
<dbReference type="HOGENOM" id="CLU_1572590_0_0_1"/>
<dbReference type="EnsemblMetazoa" id="RPRC001041-RA">
    <property type="protein sequence ID" value="RPRC001041-PA"/>
    <property type="gene ID" value="RPRC001041"/>
</dbReference>
<dbReference type="RefSeq" id="XP_073997249.1">
    <property type="nucleotide sequence ID" value="XM_074141148.1"/>
</dbReference>
<feature type="compositionally biased region" description="Basic and acidic residues" evidence="1">
    <location>
        <begin position="20"/>
        <end position="31"/>
    </location>
</feature>
<dbReference type="Proteomes" id="UP000015103">
    <property type="component" value="Unassembled WGS sequence"/>
</dbReference>
<evidence type="ECO:0000313" key="3">
    <source>
        <dbReference type="Proteomes" id="UP000015103"/>
    </source>
</evidence>
<dbReference type="AlphaFoldDB" id="T1HAI6"/>
<feature type="compositionally biased region" description="Polar residues" evidence="1">
    <location>
        <begin position="32"/>
        <end position="43"/>
    </location>
</feature>